<feature type="transmembrane region" description="Helical" evidence="6">
    <location>
        <begin position="331"/>
        <end position="353"/>
    </location>
</feature>
<feature type="transmembrane region" description="Helical" evidence="6">
    <location>
        <begin position="276"/>
        <end position="300"/>
    </location>
</feature>
<dbReference type="InterPro" id="IPR004841">
    <property type="entry name" value="AA-permease/SLC12A_dom"/>
</dbReference>
<dbReference type="STRING" id="2163413.A0A4P6XHX5"/>
<dbReference type="Proteomes" id="UP000292447">
    <property type="component" value="Chromosome I"/>
</dbReference>
<comment type="similarity">
    <text evidence="2">Belongs to the amino acid-polyamine-organocation (APC) superfamily. YAT (TC 2.A.3.10) family.</text>
</comment>
<feature type="transmembrane region" description="Helical" evidence="6">
    <location>
        <begin position="243"/>
        <end position="264"/>
    </location>
</feature>
<feature type="transmembrane region" description="Helical" evidence="6">
    <location>
        <begin position="488"/>
        <end position="504"/>
    </location>
</feature>
<comment type="subcellular location">
    <subcellularLocation>
        <location evidence="1">Membrane</location>
        <topology evidence="1">Multi-pass membrane protein</topology>
    </subcellularLocation>
</comment>
<evidence type="ECO:0000313" key="9">
    <source>
        <dbReference type="Proteomes" id="UP000292447"/>
    </source>
</evidence>
<evidence type="ECO:0000256" key="1">
    <source>
        <dbReference type="ARBA" id="ARBA00004141"/>
    </source>
</evidence>
<dbReference type="AlphaFoldDB" id="A0A4P6XHX5"/>
<feature type="transmembrane region" description="Helical" evidence="6">
    <location>
        <begin position="382"/>
        <end position="400"/>
    </location>
</feature>
<dbReference type="EMBL" id="CP034456">
    <property type="protein sequence ID" value="QBM85646.1"/>
    <property type="molecule type" value="Genomic_DNA"/>
</dbReference>
<sequence>MGHSKFEEGLSSVASALEPIISEIKPYETYEPLPKVGFWESFQRKEEKEVSRKDLKMAHLAVIALSSGMGTGLLVGSASKLRTGGPLSVLIAYALVGAMCICTMNAVGELTVAYTSLEGGFNEWYRKFLDESMAFALGWNYLLQWLTTISLELVTAALTIKYWNTTIDSDVFVAIFFVVICLINFFGVRGYAEAEFVMNSIKLITLTGFVIMALCVDLGASPSGFIGGLYWRDPGCFTSFKGLVTVFATASFSMGGTEFLALSVSEVRNPRAALPVAIRLVFVRVIFFYLGSLVFVGLLVPHTSDRLMGSGGSSTSASPYVLAAALHGVKVIPHIMNAVILNSVTSVATAAMYSSARLLRSMASQGYAPKWFDYTDKAGRPLRAWLITILAAAFAFIATYNQQDVVFNWLLSIVALSIVIIWPCLCLCHLRWRAALRYNNVPLSSLGFVSYTGEIGSYYSIVINILILIGQFWVALFPHSDADVNNFFQNYLTVPFTLLCYLGHKTWTRSWGKFYIKTEDIDIYTGRTIVDAEVLQLDREEKEQKLAAARWYSKPFVWFFN</sequence>
<evidence type="ECO:0000256" key="6">
    <source>
        <dbReference type="SAM" id="Phobius"/>
    </source>
</evidence>
<dbReference type="PANTHER" id="PTHR43341:SF17">
    <property type="entry name" value="GENERAL AMINO ACID PERMEASE AGP1-RELATED"/>
    <property type="match status" value="1"/>
</dbReference>
<dbReference type="Gene3D" id="1.20.1740.10">
    <property type="entry name" value="Amino acid/polyamine transporter I"/>
    <property type="match status" value="1"/>
</dbReference>
<evidence type="ECO:0000259" key="7">
    <source>
        <dbReference type="Pfam" id="PF00324"/>
    </source>
</evidence>
<dbReference type="Pfam" id="PF00324">
    <property type="entry name" value="AA_permease"/>
    <property type="match status" value="1"/>
</dbReference>
<feature type="transmembrane region" description="Helical" evidence="6">
    <location>
        <begin position="58"/>
        <end position="78"/>
    </location>
</feature>
<reference evidence="9" key="1">
    <citation type="submission" date="2019-03" db="EMBL/GenBank/DDBJ databases">
        <title>Snf2 controls pulcherriminic acid biosynthesis and connects pigmentation and antifungal activity of the yeast Metschnikowia pulcherrima.</title>
        <authorList>
            <person name="Gore-Lloyd D."/>
            <person name="Sumann I."/>
            <person name="Brachmann A.O."/>
            <person name="Schneeberger K."/>
            <person name="Ortiz-Merino R.A."/>
            <person name="Moreno-Beltran M."/>
            <person name="Schlaefli M."/>
            <person name="Kirner P."/>
            <person name="Santos Kron A."/>
            <person name="Wolfe K.H."/>
            <person name="Piel J."/>
            <person name="Ahrens C.H."/>
            <person name="Henk D."/>
            <person name="Freimoser F.M."/>
        </authorList>
    </citation>
    <scope>NUCLEOTIDE SEQUENCE [LARGE SCALE GENOMIC DNA]</scope>
    <source>
        <strain evidence="9">APC 1.2</strain>
    </source>
</reference>
<evidence type="ECO:0000313" key="8">
    <source>
        <dbReference type="EMBL" id="QBM85646.1"/>
    </source>
</evidence>
<keyword evidence="5 6" id="KW-0472">Membrane</keyword>
<keyword evidence="3 6" id="KW-0812">Transmembrane</keyword>
<keyword evidence="9" id="KW-1185">Reference proteome</keyword>
<organism evidence="8 9">
    <name type="scientific">Metschnikowia aff. pulcherrima</name>
    <dbReference type="NCBI Taxonomy" id="2163413"/>
    <lineage>
        <taxon>Eukaryota</taxon>
        <taxon>Fungi</taxon>
        <taxon>Dikarya</taxon>
        <taxon>Ascomycota</taxon>
        <taxon>Saccharomycotina</taxon>
        <taxon>Pichiomycetes</taxon>
        <taxon>Metschnikowiaceae</taxon>
        <taxon>Metschnikowia</taxon>
    </lineage>
</organism>
<evidence type="ECO:0000256" key="5">
    <source>
        <dbReference type="ARBA" id="ARBA00023136"/>
    </source>
</evidence>
<dbReference type="PIRSF" id="PIRSF006060">
    <property type="entry name" value="AA_transporter"/>
    <property type="match status" value="1"/>
</dbReference>
<feature type="transmembrane region" description="Helical" evidence="6">
    <location>
        <begin position="406"/>
        <end position="428"/>
    </location>
</feature>
<feature type="transmembrane region" description="Helical" evidence="6">
    <location>
        <begin position="172"/>
        <end position="191"/>
    </location>
</feature>
<accession>A0A4P6XHX5</accession>
<dbReference type="GO" id="GO:0015171">
    <property type="term" value="F:amino acid transmembrane transporter activity"/>
    <property type="evidence" value="ECO:0007669"/>
    <property type="project" value="TreeGrafter"/>
</dbReference>
<gene>
    <name evidence="8" type="primary">MPUL0A02690</name>
    <name evidence="8" type="ORF">METSCH_A02690</name>
</gene>
<dbReference type="GO" id="GO:0016020">
    <property type="term" value="C:membrane"/>
    <property type="evidence" value="ECO:0007669"/>
    <property type="project" value="UniProtKB-SubCell"/>
</dbReference>
<feature type="transmembrane region" description="Helical" evidence="6">
    <location>
        <begin position="458"/>
        <end position="476"/>
    </location>
</feature>
<feature type="transmembrane region" description="Helical" evidence="6">
    <location>
        <begin position="90"/>
        <end position="117"/>
    </location>
</feature>
<evidence type="ECO:0000256" key="2">
    <source>
        <dbReference type="ARBA" id="ARBA00006983"/>
    </source>
</evidence>
<feature type="transmembrane region" description="Helical" evidence="6">
    <location>
        <begin position="203"/>
        <end position="231"/>
    </location>
</feature>
<evidence type="ECO:0000256" key="3">
    <source>
        <dbReference type="ARBA" id="ARBA00022692"/>
    </source>
</evidence>
<proteinExistence type="inferred from homology"/>
<name>A0A4P6XHX5_9ASCO</name>
<evidence type="ECO:0000256" key="4">
    <source>
        <dbReference type="ARBA" id="ARBA00022989"/>
    </source>
</evidence>
<feature type="domain" description="Amino acid permease/ SLC12A" evidence="7">
    <location>
        <begin position="59"/>
        <end position="513"/>
    </location>
</feature>
<dbReference type="PANTHER" id="PTHR43341">
    <property type="entry name" value="AMINO ACID PERMEASE"/>
    <property type="match status" value="1"/>
</dbReference>
<dbReference type="InterPro" id="IPR050524">
    <property type="entry name" value="APC_YAT"/>
</dbReference>
<keyword evidence="4 6" id="KW-1133">Transmembrane helix</keyword>
<protein>
    <submittedName>
        <fullName evidence="8">Amino acid transporter</fullName>
    </submittedName>
</protein>